<organism evidence="2">
    <name type="scientific">Podoviridae sp. ctlpi2</name>
    <dbReference type="NCBI Taxonomy" id="2826574"/>
    <lineage>
        <taxon>Viruses</taxon>
        <taxon>Duplodnaviria</taxon>
        <taxon>Heunggongvirae</taxon>
        <taxon>Uroviricota</taxon>
        <taxon>Caudoviricetes</taxon>
    </lineage>
</organism>
<reference evidence="2" key="1">
    <citation type="journal article" date="2021" name="Proc. Natl. Acad. Sci. U.S.A.">
        <title>A Catalog of Tens of Thousands of Viruses from Human Metagenomes Reveals Hidden Associations with Chronic Diseases.</title>
        <authorList>
            <person name="Tisza M.J."/>
            <person name="Buck C.B."/>
        </authorList>
    </citation>
    <scope>NUCLEOTIDE SEQUENCE</scope>
    <source>
        <strain evidence="2">Ctlpi2</strain>
    </source>
</reference>
<dbReference type="Gene3D" id="1.10.530.10">
    <property type="match status" value="1"/>
</dbReference>
<accession>A0A8S5MLN4</accession>
<dbReference type="EMBL" id="BK014928">
    <property type="protein sequence ID" value="DAD83106.1"/>
    <property type="molecule type" value="Genomic_DNA"/>
</dbReference>
<sequence length="275" mass="29509">MAKKENMAMVVQAGLNNGLSLNQAQILAAEIGRENAFQDKYLWGTHYDPYNKAVNAGIISWQGKRARGLMNYLQAQGVMEGGKIVKGQKSLDAQMAYLLNEMRTQKDYAPSKKLFLDNPNVDYNTGVRVLGKNFIRWRIDDPAYAAKGARNRDGFYKQITGITPQAGAPMAGTVPDTSAQPPAPPQTVQQDSVASVSDTSPMLPPTDTASQPAANNSMMQPAAETSPSLSGLNQIYADAAKTIAAAQNLITGAPMVKSDNPLLSSLSALFDSLEV</sequence>
<evidence type="ECO:0000256" key="1">
    <source>
        <dbReference type="SAM" id="MobiDB-lite"/>
    </source>
</evidence>
<protein>
    <submittedName>
        <fullName evidence="2">Morphogenesis protein 1, infection, phi29, Late protein.8A</fullName>
    </submittedName>
</protein>
<proteinExistence type="predicted"/>
<evidence type="ECO:0000313" key="2">
    <source>
        <dbReference type="EMBL" id="DAD83106.1"/>
    </source>
</evidence>
<feature type="region of interest" description="Disordered" evidence="1">
    <location>
        <begin position="166"/>
        <end position="228"/>
    </location>
</feature>
<name>A0A8S5MLN4_9CAUD</name>
<feature type="compositionally biased region" description="Polar residues" evidence="1">
    <location>
        <begin position="207"/>
        <end position="228"/>
    </location>
</feature>
<feature type="compositionally biased region" description="Low complexity" evidence="1">
    <location>
        <begin position="174"/>
        <end position="191"/>
    </location>
</feature>